<sequence>MLEIGGQQFHGRHDTSKLHPIKLTEELSPHLTHEEVDEIEKNFAEMDKELDNVHRMKLRKSIGIDWGFL</sequence>
<organism evidence="2 3">
    <name type="scientific">Caenorhabditis nigoni</name>
    <dbReference type="NCBI Taxonomy" id="1611254"/>
    <lineage>
        <taxon>Eukaryota</taxon>
        <taxon>Metazoa</taxon>
        <taxon>Ecdysozoa</taxon>
        <taxon>Nematoda</taxon>
        <taxon>Chromadorea</taxon>
        <taxon>Rhabditida</taxon>
        <taxon>Rhabditina</taxon>
        <taxon>Rhabditomorpha</taxon>
        <taxon>Rhabditoidea</taxon>
        <taxon>Rhabditidae</taxon>
        <taxon>Peloderinae</taxon>
        <taxon>Caenorhabditis</taxon>
    </lineage>
</organism>
<dbReference type="EMBL" id="PDUG01000002">
    <property type="protein sequence ID" value="PIC48644.1"/>
    <property type="molecule type" value="Genomic_DNA"/>
</dbReference>
<reference evidence="3" key="1">
    <citation type="submission" date="2017-10" db="EMBL/GenBank/DDBJ databases">
        <title>Rapid genome shrinkage in a self-fertile nematode reveals novel sperm competition proteins.</title>
        <authorList>
            <person name="Yin D."/>
            <person name="Schwarz E.M."/>
            <person name="Thomas C.G."/>
            <person name="Felde R.L."/>
            <person name="Korf I.F."/>
            <person name="Cutter A.D."/>
            <person name="Schartner C.M."/>
            <person name="Ralston E.J."/>
            <person name="Meyer B.J."/>
            <person name="Haag E.S."/>
        </authorList>
    </citation>
    <scope>NUCLEOTIDE SEQUENCE [LARGE SCALE GENOMIC DNA]</scope>
    <source>
        <strain evidence="3">JU1422</strain>
    </source>
</reference>
<dbReference type="Proteomes" id="UP000230233">
    <property type="component" value="Chromosome II"/>
</dbReference>
<evidence type="ECO:0000256" key="1">
    <source>
        <dbReference type="SAM" id="MobiDB-lite"/>
    </source>
</evidence>
<gene>
    <name evidence="2" type="primary">Cnig_chr_II.g7542</name>
    <name evidence="2" type="ORF">B9Z55_007542</name>
</gene>
<comment type="caution">
    <text evidence="2">The sequence shown here is derived from an EMBL/GenBank/DDBJ whole genome shotgun (WGS) entry which is preliminary data.</text>
</comment>
<name>A0A2G5VA28_9PELO</name>
<evidence type="ECO:0000313" key="2">
    <source>
        <dbReference type="EMBL" id="PIC48644.1"/>
    </source>
</evidence>
<dbReference type="AlphaFoldDB" id="A0A2G5VA28"/>
<protein>
    <submittedName>
        <fullName evidence="2">Uncharacterized protein</fullName>
    </submittedName>
</protein>
<evidence type="ECO:0000313" key="3">
    <source>
        <dbReference type="Proteomes" id="UP000230233"/>
    </source>
</evidence>
<proteinExistence type="predicted"/>
<feature type="region of interest" description="Disordered" evidence="1">
    <location>
        <begin position="1"/>
        <end position="20"/>
    </location>
</feature>
<accession>A0A2G5VA28</accession>
<keyword evidence="3" id="KW-1185">Reference proteome</keyword>
<feature type="compositionally biased region" description="Basic and acidic residues" evidence="1">
    <location>
        <begin position="11"/>
        <end position="20"/>
    </location>
</feature>